<feature type="compositionally biased region" description="Basic residues" evidence="2">
    <location>
        <begin position="1"/>
        <end position="18"/>
    </location>
</feature>
<evidence type="ECO:0000313" key="4">
    <source>
        <dbReference type="EMBL" id="RIJ29215.1"/>
    </source>
</evidence>
<dbReference type="InterPro" id="IPR006517">
    <property type="entry name" value="Phage_terminase_lsu-like_C"/>
</dbReference>
<dbReference type="Gene3D" id="3.40.50.300">
    <property type="entry name" value="P-loop containing nucleotide triphosphate hydrolases"/>
    <property type="match status" value="1"/>
</dbReference>
<feature type="region of interest" description="Disordered" evidence="2">
    <location>
        <begin position="1"/>
        <end position="37"/>
    </location>
</feature>
<feature type="domain" description="Terminase large subunit gp17-like C-terminal" evidence="3">
    <location>
        <begin position="437"/>
        <end position="578"/>
    </location>
</feature>
<organism evidence="4 5">
    <name type="scientific">Henriciella algicola</name>
    <dbReference type="NCBI Taxonomy" id="1608422"/>
    <lineage>
        <taxon>Bacteria</taxon>
        <taxon>Pseudomonadati</taxon>
        <taxon>Pseudomonadota</taxon>
        <taxon>Alphaproteobacteria</taxon>
        <taxon>Hyphomonadales</taxon>
        <taxon>Hyphomonadaceae</taxon>
        <taxon>Henriciella</taxon>
    </lineage>
</organism>
<dbReference type="Proteomes" id="UP000265845">
    <property type="component" value="Unassembled WGS sequence"/>
</dbReference>
<dbReference type="OrthoDB" id="9771580at2"/>
<evidence type="ECO:0000256" key="1">
    <source>
        <dbReference type="ARBA" id="ARBA00022612"/>
    </source>
</evidence>
<dbReference type="EMBL" id="QWGA01000007">
    <property type="protein sequence ID" value="RIJ29215.1"/>
    <property type="molecule type" value="Genomic_DNA"/>
</dbReference>
<keyword evidence="5" id="KW-1185">Reference proteome</keyword>
<evidence type="ECO:0000313" key="5">
    <source>
        <dbReference type="Proteomes" id="UP000265845"/>
    </source>
</evidence>
<sequence length="616" mass="68701">MPRRITKSATVNRRKPPSSKRGSPATRKGEQRGRKTFEQRSLMSCLKLYNSRKMASGSRRRSVKSCFAISPTKPPRATRDRSSKCSNNCSKCFQKPVSLKKKSFRPINKICWTISCVARSKSSTEGPLMNEVAAYRQLLRSEFSYFVRAAFNAMHPATPYAHNWHIDALAYELGRVAAGEERRLLVNMPPRALKSFSVSVAWTAWLLGKDPAKEIMVISYGDEVAGKLARETRELIESDFYRAIFAKTRLRRSAATDLETTRSGGRYAATNGGVIIGRGSDFIILDDPQKPEDAKSRTRRESTIDWFGSTMSTRLNNPTTGAVIVVQQRLHETDLSGHLLTNGGWLQLSFPAVAVQSQKFQLSLGETYNWAAGEPLHEDRLPISLLEQKRREMGTANFEAQYQQCPVPATGNLIRPGWFRSYEEAPDVPEYSQIVQSWDLAVGATGNYCACVTALIYGNSVLILDVFREKLSFPDQKRAVIRLAKKFKANTILVEKAATGTPLIDELRDDGGGYIPSPIGITPKGSKEQRAALVSPRIEAGDIFLPAQAPWRDAFVHEVIAFPAGTHDDQVDALVQLLGWKERDAYPAGGVESFDSDAYDNLDYAFSEAKFMEDEF</sequence>
<name>A0A399RHB4_9PROT</name>
<protein>
    <submittedName>
        <fullName evidence="4">Terminase</fullName>
    </submittedName>
</protein>
<gene>
    <name evidence="4" type="ORF">D1222_12755</name>
</gene>
<dbReference type="NCBIfam" id="TIGR01630">
    <property type="entry name" value="psiM2_ORF9"/>
    <property type="match status" value="1"/>
</dbReference>
<proteinExistence type="predicted"/>
<comment type="caution">
    <text evidence="4">The sequence shown here is derived from an EMBL/GenBank/DDBJ whole genome shotgun (WGS) entry which is preliminary data.</text>
</comment>
<keyword evidence="1" id="KW-1188">Viral release from host cell</keyword>
<dbReference type="InterPro" id="IPR035421">
    <property type="entry name" value="Terminase_6C"/>
</dbReference>
<dbReference type="Gene3D" id="3.30.420.240">
    <property type="match status" value="1"/>
</dbReference>
<dbReference type="AlphaFoldDB" id="A0A399RHB4"/>
<dbReference type="InterPro" id="IPR027417">
    <property type="entry name" value="P-loop_NTPase"/>
</dbReference>
<accession>A0A399RHB4</accession>
<evidence type="ECO:0000256" key="2">
    <source>
        <dbReference type="SAM" id="MobiDB-lite"/>
    </source>
</evidence>
<dbReference type="Pfam" id="PF17289">
    <property type="entry name" value="Terminase_6C"/>
    <property type="match status" value="1"/>
</dbReference>
<evidence type="ECO:0000259" key="3">
    <source>
        <dbReference type="Pfam" id="PF17289"/>
    </source>
</evidence>
<reference evidence="4 5" key="1">
    <citation type="submission" date="2018-08" db="EMBL/GenBank/DDBJ databases">
        <title>Henriciella mobilis sp. nov., isolated from seawater.</title>
        <authorList>
            <person name="Cheng H."/>
            <person name="Wu Y.-H."/>
            <person name="Xu X.-W."/>
            <person name="Guo L.-L."/>
        </authorList>
    </citation>
    <scope>NUCLEOTIDE SEQUENCE [LARGE SCALE GENOMIC DNA]</scope>
    <source>
        <strain evidence="4 5">CCUG67844</strain>
    </source>
</reference>
<feature type="compositionally biased region" description="Basic and acidic residues" evidence="2">
    <location>
        <begin position="27"/>
        <end position="37"/>
    </location>
</feature>